<keyword evidence="1" id="KW-0472">Membrane</keyword>
<evidence type="ECO:0000313" key="2">
    <source>
        <dbReference type="EMBL" id="KAK0065890.1"/>
    </source>
</evidence>
<feature type="transmembrane region" description="Helical" evidence="1">
    <location>
        <begin position="15"/>
        <end position="33"/>
    </location>
</feature>
<proteinExistence type="predicted"/>
<name>A0AAD8C457_BIOPF</name>
<sequence>MCTSCSNMVNFNKKMLLAVAFSIIIGLTAYYKLDNRRTQEKRLREQNVSACLEEPVAIHITAPSALDLVENLTATLVQMLNETTDMSSHTVTANCDDIWIDGIATEPVFVEASIGIEPVLLLRLYLYGASIGIKPVLLLSQYWYGGSIGMEPVLVWSQYWYGASIGMEPVLVLSPYWYEASIGMEPVLVLSQYRYRAGIVTEPVLVWSQYWYGASIGIEPVLLLSKYWYGASMSQYWNLA</sequence>
<keyword evidence="1" id="KW-1133">Transmembrane helix</keyword>
<comment type="caution">
    <text evidence="2">The sequence shown here is derived from an EMBL/GenBank/DDBJ whole genome shotgun (WGS) entry which is preliminary data.</text>
</comment>
<keyword evidence="1" id="KW-0812">Transmembrane</keyword>
<evidence type="ECO:0000313" key="3">
    <source>
        <dbReference type="Proteomes" id="UP001233172"/>
    </source>
</evidence>
<organism evidence="2 3">
    <name type="scientific">Biomphalaria pfeifferi</name>
    <name type="common">Bloodfluke planorb</name>
    <name type="synonym">Freshwater snail</name>
    <dbReference type="NCBI Taxonomy" id="112525"/>
    <lineage>
        <taxon>Eukaryota</taxon>
        <taxon>Metazoa</taxon>
        <taxon>Spiralia</taxon>
        <taxon>Lophotrochozoa</taxon>
        <taxon>Mollusca</taxon>
        <taxon>Gastropoda</taxon>
        <taxon>Heterobranchia</taxon>
        <taxon>Euthyneura</taxon>
        <taxon>Panpulmonata</taxon>
        <taxon>Hygrophila</taxon>
        <taxon>Lymnaeoidea</taxon>
        <taxon>Planorbidae</taxon>
        <taxon>Biomphalaria</taxon>
    </lineage>
</organism>
<dbReference type="EMBL" id="JASAOG010000012">
    <property type="protein sequence ID" value="KAK0065890.1"/>
    <property type="molecule type" value="Genomic_DNA"/>
</dbReference>
<keyword evidence="3" id="KW-1185">Reference proteome</keyword>
<gene>
    <name evidence="2" type="ORF">Bpfe_004687</name>
</gene>
<accession>A0AAD8C457</accession>
<evidence type="ECO:0000256" key="1">
    <source>
        <dbReference type="SAM" id="Phobius"/>
    </source>
</evidence>
<reference evidence="2" key="1">
    <citation type="journal article" date="2023" name="PLoS Negl. Trop. Dis.">
        <title>A genome sequence for Biomphalaria pfeifferi, the major vector snail for the human-infecting parasite Schistosoma mansoni.</title>
        <authorList>
            <person name="Bu L."/>
            <person name="Lu L."/>
            <person name="Laidemitt M.R."/>
            <person name="Zhang S.M."/>
            <person name="Mutuku M."/>
            <person name="Mkoji G."/>
            <person name="Steinauer M."/>
            <person name="Loker E.S."/>
        </authorList>
    </citation>
    <scope>NUCLEOTIDE SEQUENCE</scope>
    <source>
        <strain evidence="2">KasaAsao</strain>
    </source>
</reference>
<protein>
    <submittedName>
        <fullName evidence="2">Uncharacterized protein</fullName>
    </submittedName>
</protein>
<dbReference type="Proteomes" id="UP001233172">
    <property type="component" value="Unassembled WGS sequence"/>
</dbReference>
<dbReference type="AlphaFoldDB" id="A0AAD8C457"/>
<reference evidence="2" key="2">
    <citation type="submission" date="2023-04" db="EMBL/GenBank/DDBJ databases">
        <authorList>
            <person name="Bu L."/>
            <person name="Lu L."/>
            <person name="Laidemitt M.R."/>
            <person name="Zhang S.M."/>
            <person name="Mutuku M."/>
            <person name="Mkoji G."/>
            <person name="Steinauer M."/>
            <person name="Loker E.S."/>
        </authorList>
    </citation>
    <scope>NUCLEOTIDE SEQUENCE</scope>
    <source>
        <strain evidence="2">KasaAsao</strain>
        <tissue evidence="2">Whole Snail</tissue>
    </source>
</reference>